<gene>
    <name evidence="2" type="primary">ybhF_2</name>
    <name evidence="2" type="ORF">NCTC12971_01526</name>
</gene>
<reference evidence="2 3" key="1">
    <citation type="submission" date="2019-05" db="EMBL/GenBank/DDBJ databases">
        <authorList>
            <consortium name="Pathogen Informatics"/>
        </authorList>
    </citation>
    <scope>NUCLEOTIDE SEQUENCE [LARGE SCALE GENOMIC DNA]</scope>
    <source>
        <strain evidence="2 3">NCTC12971</strain>
    </source>
</reference>
<dbReference type="GO" id="GO:0016887">
    <property type="term" value="F:ATP hydrolysis activity"/>
    <property type="evidence" value="ECO:0007669"/>
    <property type="project" value="InterPro"/>
</dbReference>
<dbReference type="PANTHER" id="PTHR43038:SF3">
    <property type="entry name" value="ABC TRANSPORTER G FAMILY MEMBER 20 ISOFORM X1"/>
    <property type="match status" value="1"/>
</dbReference>
<dbReference type="InterPro" id="IPR027417">
    <property type="entry name" value="P-loop_NTPase"/>
</dbReference>
<evidence type="ECO:0000313" key="3">
    <source>
        <dbReference type="Proteomes" id="UP000307968"/>
    </source>
</evidence>
<dbReference type="Gene3D" id="3.40.50.300">
    <property type="entry name" value="P-loop containing nucleotide triphosphate hydrolases"/>
    <property type="match status" value="1"/>
</dbReference>
<keyword evidence="2" id="KW-0067">ATP-binding</keyword>
<dbReference type="Proteomes" id="UP000307968">
    <property type="component" value="Chromosome"/>
</dbReference>
<sequence length="136" mass="15199">MAEMSAAFNFGPIINQAPDALPLGFKQRLALACALMHEPDILFLDEPTSGVDPLTRREFWLHINGMVDKGVTVMVTTHFMDEAEYCDRIGLVYRGKIIAAGTPDDLKQQVASEQNPNPSMEQAFIELVQGYDREEQ</sequence>
<dbReference type="GO" id="GO:0005524">
    <property type="term" value="F:ATP binding"/>
    <property type="evidence" value="ECO:0007669"/>
    <property type="project" value="UniProtKB-KW"/>
</dbReference>
<keyword evidence="2" id="KW-0547">Nucleotide-binding</keyword>
<dbReference type="Pfam" id="PF00005">
    <property type="entry name" value="ABC_tran"/>
    <property type="match status" value="1"/>
</dbReference>
<proteinExistence type="predicted"/>
<name>A0A4U9HBA3_SERRU</name>
<dbReference type="PANTHER" id="PTHR43038">
    <property type="entry name" value="ATP-BINDING CASSETTE, SUB-FAMILY H, MEMBER 1"/>
    <property type="match status" value="1"/>
</dbReference>
<dbReference type="InterPro" id="IPR003439">
    <property type="entry name" value="ABC_transporter-like_ATP-bd"/>
</dbReference>
<evidence type="ECO:0000313" key="2">
    <source>
        <dbReference type="EMBL" id="VTP61018.1"/>
    </source>
</evidence>
<organism evidence="2 3">
    <name type="scientific">Serratia rubidaea</name>
    <name type="common">Serratia marinorubra</name>
    <dbReference type="NCBI Taxonomy" id="61652"/>
    <lineage>
        <taxon>Bacteria</taxon>
        <taxon>Pseudomonadati</taxon>
        <taxon>Pseudomonadota</taxon>
        <taxon>Gammaproteobacteria</taxon>
        <taxon>Enterobacterales</taxon>
        <taxon>Yersiniaceae</taxon>
        <taxon>Serratia</taxon>
    </lineage>
</organism>
<evidence type="ECO:0000259" key="1">
    <source>
        <dbReference type="Pfam" id="PF00005"/>
    </source>
</evidence>
<feature type="domain" description="ABC transporter" evidence="1">
    <location>
        <begin position="15"/>
        <end position="49"/>
    </location>
</feature>
<dbReference type="SUPFAM" id="SSF52540">
    <property type="entry name" value="P-loop containing nucleoside triphosphate hydrolases"/>
    <property type="match status" value="1"/>
</dbReference>
<dbReference type="EMBL" id="LR590463">
    <property type="protein sequence ID" value="VTP61018.1"/>
    <property type="molecule type" value="Genomic_DNA"/>
</dbReference>
<accession>A0A4U9HBA3</accession>
<dbReference type="AlphaFoldDB" id="A0A4U9HBA3"/>
<protein>
    <submittedName>
        <fullName evidence="2">Uncharacterized ABC transporter ATP-binding protein YbhF</fullName>
    </submittedName>
</protein>